<dbReference type="Proteomes" id="UP000636800">
    <property type="component" value="Unassembled WGS sequence"/>
</dbReference>
<feature type="non-terminal residue" evidence="2">
    <location>
        <position position="1"/>
    </location>
</feature>
<keyword evidence="3" id="KW-1185">Reference proteome</keyword>
<dbReference type="EMBL" id="JADCNL010000540">
    <property type="protein sequence ID" value="KAG0446849.1"/>
    <property type="molecule type" value="Genomic_DNA"/>
</dbReference>
<accession>A0A835P718</accession>
<dbReference type="AlphaFoldDB" id="A0A835P718"/>
<organism evidence="2 3">
    <name type="scientific">Vanilla planifolia</name>
    <name type="common">Vanilla</name>
    <dbReference type="NCBI Taxonomy" id="51239"/>
    <lineage>
        <taxon>Eukaryota</taxon>
        <taxon>Viridiplantae</taxon>
        <taxon>Streptophyta</taxon>
        <taxon>Embryophyta</taxon>
        <taxon>Tracheophyta</taxon>
        <taxon>Spermatophyta</taxon>
        <taxon>Magnoliopsida</taxon>
        <taxon>Liliopsida</taxon>
        <taxon>Asparagales</taxon>
        <taxon>Orchidaceae</taxon>
        <taxon>Vanilloideae</taxon>
        <taxon>Vanilleae</taxon>
        <taxon>Vanilla</taxon>
    </lineage>
</organism>
<comment type="caution">
    <text evidence="2">The sequence shown here is derived from an EMBL/GenBank/DDBJ whole genome shotgun (WGS) entry which is preliminary data.</text>
</comment>
<dbReference type="Proteomes" id="UP000639772">
    <property type="component" value="Unassembled WGS sequence"/>
</dbReference>
<evidence type="ECO:0000313" key="1">
    <source>
        <dbReference type="EMBL" id="KAG0446775.1"/>
    </source>
</evidence>
<protein>
    <submittedName>
        <fullName evidence="2">Uncharacterized protein</fullName>
    </submittedName>
</protein>
<evidence type="ECO:0000313" key="4">
    <source>
        <dbReference type="Proteomes" id="UP000639772"/>
    </source>
</evidence>
<proteinExistence type="predicted"/>
<evidence type="ECO:0000313" key="2">
    <source>
        <dbReference type="EMBL" id="KAG0446849.1"/>
    </source>
</evidence>
<evidence type="ECO:0000313" key="3">
    <source>
        <dbReference type="Proteomes" id="UP000636800"/>
    </source>
</evidence>
<gene>
    <name evidence="2" type="ORF">HPP92_028648</name>
    <name evidence="1" type="ORF">HPP92_028655</name>
</gene>
<name>A0A835P718_VANPL</name>
<dbReference type="EMBL" id="JADCNM010000541">
    <property type="protein sequence ID" value="KAG0446775.1"/>
    <property type="molecule type" value="Genomic_DNA"/>
</dbReference>
<reference evidence="3 4" key="1">
    <citation type="journal article" date="2020" name="Nat. Food">
        <title>A phased Vanilla planifolia genome enables genetic improvement of flavour and production.</title>
        <authorList>
            <person name="Hasing T."/>
            <person name="Tang H."/>
            <person name="Brym M."/>
            <person name="Khazi F."/>
            <person name="Huang T."/>
            <person name="Chambers A.H."/>
        </authorList>
    </citation>
    <scope>NUCLEOTIDE SEQUENCE [LARGE SCALE GENOMIC DNA]</scope>
    <source>
        <tissue evidence="2">Leaf</tissue>
    </source>
</reference>
<sequence length="61" mass="6681">TALGKACMRECKGAQAGSRLAAFIRGYVRDKRDASGTPARRDICIATKVQTRRYGCVKIYA</sequence>